<dbReference type="Proteomes" id="UP000326702">
    <property type="component" value="Chromosome"/>
</dbReference>
<dbReference type="GO" id="GO:0003824">
    <property type="term" value="F:catalytic activity"/>
    <property type="evidence" value="ECO:0007669"/>
    <property type="project" value="InterPro"/>
</dbReference>
<proteinExistence type="predicted"/>
<organism evidence="2 3">
    <name type="scientific">Luteimicrobium xylanilyticum</name>
    <dbReference type="NCBI Taxonomy" id="1133546"/>
    <lineage>
        <taxon>Bacteria</taxon>
        <taxon>Bacillati</taxon>
        <taxon>Actinomycetota</taxon>
        <taxon>Actinomycetes</taxon>
        <taxon>Micrococcales</taxon>
        <taxon>Luteimicrobium</taxon>
    </lineage>
</organism>
<keyword evidence="3" id="KW-1185">Reference proteome</keyword>
<dbReference type="SUPFAM" id="SSF56219">
    <property type="entry name" value="DNase I-like"/>
    <property type="match status" value="1"/>
</dbReference>
<dbReference type="OrthoDB" id="3820230at2"/>
<dbReference type="KEGG" id="lxl:KDY119_00525"/>
<evidence type="ECO:0000259" key="1">
    <source>
        <dbReference type="Pfam" id="PF03372"/>
    </source>
</evidence>
<evidence type="ECO:0000313" key="3">
    <source>
        <dbReference type="Proteomes" id="UP000326702"/>
    </source>
</evidence>
<sequence>MRILSYNVRSLKQDRHAVLGVLRATDADVVALQEPPKWWATQARLQALARDAGLRVAVHGGVTAARTTALLVRPGVEVLGARARRLPPRIVRRSHWFPTLRGAAVARLRFPATEHGGAFEATVASVHLSLDVDERAGHLPRIESAIAGLAPDGWGDVVVAGDLNEEPGGPAWRVFEAHGLTDAGAGDGRPTFSTTSPRKRLDVVLAGERLSAVARRVDLDGVARASDHFPVVAEVLPLA</sequence>
<dbReference type="Gene3D" id="3.60.10.10">
    <property type="entry name" value="Endonuclease/exonuclease/phosphatase"/>
    <property type="match status" value="1"/>
</dbReference>
<dbReference type="RefSeq" id="WP_036953726.1">
    <property type="nucleotide sequence ID" value="NZ_BAABIH010000013.1"/>
</dbReference>
<evidence type="ECO:0000313" key="2">
    <source>
        <dbReference type="EMBL" id="QFU97032.1"/>
    </source>
</evidence>
<dbReference type="InterPro" id="IPR005135">
    <property type="entry name" value="Endo/exonuclease/phosphatase"/>
</dbReference>
<feature type="domain" description="Endonuclease/exonuclease/phosphatase" evidence="1">
    <location>
        <begin position="4"/>
        <end position="228"/>
    </location>
</feature>
<dbReference type="Pfam" id="PF03372">
    <property type="entry name" value="Exo_endo_phos"/>
    <property type="match status" value="1"/>
</dbReference>
<protein>
    <recommendedName>
        <fullName evidence="1">Endonuclease/exonuclease/phosphatase domain-containing protein</fullName>
    </recommendedName>
</protein>
<dbReference type="InterPro" id="IPR036691">
    <property type="entry name" value="Endo/exonu/phosph_ase_sf"/>
</dbReference>
<accession>A0A5P9Q7J8</accession>
<name>A0A5P9Q7J8_9MICO</name>
<gene>
    <name evidence="2" type="ORF">KDY119_00525</name>
</gene>
<dbReference type="EMBL" id="CP045529">
    <property type="protein sequence ID" value="QFU97032.1"/>
    <property type="molecule type" value="Genomic_DNA"/>
</dbReference>
<reference evidence="2 3" key="1">
    <citation type="submission" date="2019-10" db="EMBL/GenBank/DDBJ databases">
        <title>Genome sequence of Luteimicrobium xylanilyticum HY-24.</title>
        <authorList>
            <person name="Kim D.Y."/>
            <person name="Park H.-Y."/>
        </authorList>
    </citation>
    <scope>NUCLEOTIDE SEQUENCE [LARGE SCALE GENOMIC DNA]</scope>
    <source>
        <strain evidence="2 3">HY-24</strain>
    </source>
</reference>
<dbReference type="AlphaFoldDB" id="A0A5P9Q7J8"/>